<sequence length="137" mass="15831">MRQYEIVSDTSEQLSDWLKDQVVAFNKSHWPVQRQNLGFRVDNELGEAVAGIAGRCFGNWLLIDWLWVNPEERGQGYANDLLYKLEQAAKDLGAIKAVLDTLEFQAPDFYRRHGYEEVFALADYPLDGRRSYMVKAL</sequence>
<feature type="domain" description="N-acetyltransferase" evidence="1">
    <location>
        <begin position="1"/>
        <end position="137"/>
    </location>
</feature>
<reference evidence="2 3" key="1">
    <citation type="submission" date="2024-03" db="EMBL/GenBank/DDBJ databases">
        <title>Pseudoalteromonas qingdaonensis sp. nov., isolated from the intestines of marine benthic organisms.</title>
        <authorList>
            <person name="Lin X."/>
            <person name="Fang S."/>
            <person name="Hu X."/>
        </authorList>
    </citation>
    <scope>NUCLEOTIDE SEQUENCE [LARGE SCALE GENOMIC DNA]</scope>
    <source>
        <strain evidence="2 3">YIC-827</strain>
    </source>
</reference>
<comment type="caution">
    <text evidence="2">The sequence shown here is derived from an EMBL/GenBank/DDBJ whole genome shotgun (WGS) entry which is preliminary data.</text>
</comment>
<protein>
    <submittedName>
        <fullName evidence="2">GNAT family N-acetyltransferase</fullName>
    </submittedName>
</protein>
<dbReference type="Gene3D" id="3.40.630.30">
    <property type="match status" value="1"/>
</dbReference>
<dbReference type="Pfam" id="PF13508">
    <property type="entry name" value="Acetyltransf_7"/>
    <property type="match status" value="1"/>
</dbReference>
<dbReference type="InterPro" id="IPR016181">
    <property type="entry name" value="Acyl_CoA_acyltransferase"/>
</dbReference>
<gene>
    <name evidence="2" type="ORF">WCN91_14775</name>
</gene>
<organism evidence="2 3">
    <name type="scientific">Pseudoalteromonas qingdaonensis</name>
    <dbReference type="NCBI Taxonomy" id="3131913"/>
    <lineage>
        <taxon>Bacteria</taxon>
        <taxon>Pseudomonadati</taxon>
        <taxon>Pseudomonadota</taxon>
        <taxon>Gammaproteobacteria</taxon>
        <taxon>Alteromonadales</taxon>
        <taxon>Pseudoalteromonadaceae</taxon>
        <taxon>Pseudoalteromonas</taxon>
    </lineage>
</organism>
<dbReference type="CDD" id="cd04301">
    <property type="entry name" value="NAT_SF"/>
    <property type="match status" value="1"/>
</dbReference>
<name>A0ABU9MZK9_9GAMM</name>
<dbReference type="PROSITE" id="PS51186">
    <property type="entry name" value="GNAT"/>
    <property type="match status" value="1"/>
</dbReference>
<keyword evidence="3" id="KW-1185">Reference proteome</keyword>
<evidence type="ECO:0000313" key="3">
    <source>
        <dbReference type="Proteomes" id="UP001447008"/>
    </source>
</evidence>
<accession>A0ABU9MZK9</accession>
<dbReference type="EMBL" id="JBCGCU010000024">
    <property type="protein sequence ID" value="MEM0516660.1"/>
    <property type="molecule type" value="Genomic_DNA"/>
</dbReference>
<evidence type="ECO:0000313" key="2">
    <source>
        <dbReference type="EMBL" id="MEM0516660.1"/>
    </source>
</evidence>
<proteinExistence type="predicted"/>
<dbReference type="SUPFAM" id="SSF55729">
    <property type="entry name" value="Acyl-CoA N-acyltransferases (Nat)"/>
    <property type="match status" value="1"/>
</dbReference>
<dbReference type="Proteomes" id="UP001447008">
    <property type="component" value="Unassembled WGS sequence"/>
</dbReference>
<dbReference type="RefSeq" id="WP_342680134.1">
    <property type="nucleotide sequence ID" value="NZ_JBCGCU010000024.1"/>
</dbReference>
<evidence type="ECO:0000259" key="1">
    <source>
        <dbReference type="PROSITE" id="PS51186"/>
    </source>
</evidence>
<dbReference type="InterPro" id="IPR000182">
    <property type="entry name" value="GNAT_dom"/>
</dbReference>